<keyword evidence="1" id="KW-0479">Metal-binding</keyword>
<sequence length="138" mass="15912">MINIDEIEWDEWTHGEQYGVRSKCLSDNAGGQAIATRMQELEPGKQSTPLHFHTAEEEHLFIVEGECTLLHGEEYIHMIAGDYVCFMPGDDRGHALHNHSEAICRYLIIGQRDQKDTVVYPEERQVHVKALDQIFYDN</sequence>
<gene>
    <name evidence="3" type="ORF">EZMO1_0630</name>
</gene>
<accession>A0A142B7Z4</accession>
<dbReference type="RefSeq" id="WP_051790728.1">
    <property type="nucleotide sequence ID" value="NZ_CP013251.1"/>
</dbReference>
<dbReference type="STRING" id="570277.EZMO1_0630"/>
<evidence type="ECO:0000259" key="2">
    <source>
        <dbReference type="Pfam" id="PF07883"/>
    </source>
</evidence>
<feature type="domain" description="Cupin type-2" evidence="2">
    <location>
        <begin position="38"/>
        <end position="109"/>
    </location>
</feature>
<protein>
    <recommendedName>
        <fullName evidence="2">Cupin type-2 domain-containing protein</fullName>
    </recommendedName>
</protein>
<dbReference type="Proteomes" id="UP000071065">
    <property type="component" value="Chromosome"/>
</dbReference>
<dbReference type="KEGG" id="emp:EZMO1_0630"/>
<dbReference type="OrthoDB" id="116921at2"/>
<reference evidence="3" key="1">
    <citation type="submission" date="2015-11" db="EMBL/GenBank/DDBJ databases">
        <authorList>
            <person name="Zhang Y."/>
            <person name="Guo Z."/>
        </authorList>
    </citation>
    <scope>NUCLEOTIDE SEQUENCE</scope>
    <source>
        <strain evidence="3">CL-33</strain>
    </source>
</reference>
<evidence type="ECO:0000256" key="1">
    <source>
        <dbReference type="ARBA" id="ARBA00022723"/>
    </source>
</evidence>
<dbReference type="PATRIC" id="fig|570277.3.peg.675"/>
<dbReference type="InterPro" id="IPR014710">
    <property type="entry name" value="RmlC-like_jellyroll"/>
</dbReference>
<dbReference type="PANTHER" id="PTHR35848">
    <property type="entry name" value="OXALATE-BINDING PROTEIN"/>
    <property type="match status" value="1"/>
</dbReference>
<evidence type="ECO:0000313" key="3">
    <source>
        <dbReference type="EMBL" id="AMO54870.1"/>
    </source>
</evidence>
<dbReference type="CDD" id="cd02224">
    <property type="entry name" value="cupin_SPO2919-like"/>
    <property type="match status" value="1"/>
</dbReference>
<name>A0A142B7Z4_9GAMM</name>
<dbReference type="AlphaFoldDB" id="A0A142B7Z4"/>
<proteinExistence type="predicted"/>
<dbReference type="Pfam" id="PF07883">
    <property type="entry name" value="Cupin_2"/>
    <property type="match status" value="1"/>
</dbReference>
<reference evidence="3" key="2">
    <citation type="journal article" date="2016" name="Front. Microbiol.">
        <title>Genomic Insight into the Host-Endosymbiont Relationship of Endozoicomonas montiporae CL-33(T) with its Coral Host.</title>
        <authorList>
            <person name="Ding J.-Y."/>
            <person name="Shiu J.-H."/>
            <person name="Chen W.-M."/>
            <person name="Chiang Y.-R."/>
            <person name="Tang S.-L."/>
        </authorList>
    </citation>
    <scope>NUCLEOTIDE SEQUENCE [LARGE SCALE GENOMIC DNA]</scope>
    <source>
        <strain evidence="3">CL-33</strain>
    </source>
</reference>
<dbReference type="InterPro" id="IPR051610">
    <property type="entry name" value="GPI/OXD"/>
</dbReference>
<dbReference type="SUPFAM" id="SSF51182">
    <property type="entry name" value="RmlC-like cupins"/>
    <property type="match status" value="1"/>
</dbReference>
<dbReference type="PANTHER" id="PTHR35848:SF9">
    <property type="entry name" value="SLL1358 PROTEIN"/>
    <property type="match status" value="1"/>
</dbReference>
<dbReference type="InterPro" id="IPR011051">
    <property type="entry name" value="RmlC_Cupin_sf"/>
</dbReference>
<dbReference type="Gene3D" id="2.60.120.10">
    <property type="entry name" value="Jelly Rolls"/>
    <property type="match status" value="1"/>
</dbReference>
<dbReference type="GO" id="GO:0046872">
    <property type="term" value="F:metal ion binding"/>
    <property type="evidence" value="ECO:0007669"/>
    <property type="project" value="UniProtKB-KW"/>
</dbReference>
<dbReference type="InterPro" id="IPR013096">
    <property type="entry name" value="Cupin_2"/>
</dbReference>
<organism evidence="3">
    <name type="scientific">Endozoicomonas montiporae CL-33</name>
    <dbReference type="NCBI Taxonomy" id="570277"/>
    <lineage>
        <taxon>Bacteria</taxon>
        <taxon>Pseudomonadati</taxon>
        <taxon>Pseudomonadota</taxon>
        <taxon>Gammaproteobacteria</taxon>
        <taxon>Oceanospirillales</taxon>
        <taxon>Endozoicomonadaceae</taxon>
        <taxon>Endozoicomonas</taxon>
    </lineage>
</organism>
<dbReference type="EMBL" id="CP013251">
    <property type="protein sequence ID" value="AMO54870.1"/>
    <property type="molecule type" value="Genomic_DNA"/>
</dbReference>